<gene>
    <name evidence="6" type="ORF">GX355_10155</name>
</gene>
<dbReference type="PANTHER" id="PTHR30290">
    <property type="entry name" value="PERIPLASMIC BINDING COMPONENT OF ABC TRANSPORTER"/>
    <property type="match status" value="1"/>
</dbReference>
<dbReference type="SUPFAM" id="SSF53850">
    <property type="entry name" value="Periplasmic binding protein-like II"/>
    <property type="match status" value="1"/>
</dbReference>
<dbReference type="RefSeq" id="WP_276649588.1">
    <property type="nucleotide sequence ID" value="NZ_JAAYSM010000367.1"/>
</dbReference>
<keyword evidence="2" id="KW-0813">Transport</keyword>
<evidence type="ECO:0000256" key="4">
    <source>
        <dbReference type="SAM" id="SignalP"/>
    </source>
</evidence>
<dbReference type="Gene3D" id="3.10.105.10">
    <property type="entry name" value="Dipeptide-binding Protein, Domain 3"/>
    <property type="match status" value="1"/>
</dbReference>
<accession>A0A7X8H0U1</accession>
<evidence type="ECO:0000313" key="6">
    <source>
        <dbReference type="EMBL" id="NLJ19209.1"/>
    </source>
</evidence>
<evidence type="ECO:0000256" key="2">
    <source>
        <dbReference type="ARBA" id="ARBA00022448"/>
    </source>
</evidence>
<feature type="chain" id="PRO_5038777664" evidence="4">
    <location>
        <begin position="24"/>
        <end position="583"/>
    </location>
</feature>
<dbReference type="Gene3D" id="3.40.190.10">
    <property type="entry name" value="Periplasmic binding protein-like II"/>
    <property type="match status" value="1"/>
</dbReference>
<dbReference type="Proteomes" id="UP000541058">
    <property type="component" value="Unassembled WGS sequence"/>
</dbReference>
<name>A0A7X8H0U1_9LACT</name>
<dbReference type="AlphaFoldDB" id="A0A7X8H0U1"/>
<dbReference type="InterPro" id="IPR030678">
    <property type="entry name" value="Peptide/Ni-bd"/>
</dbReference>
<feature type="domain" description="Solute-binding protein family 5" evidence="5">
    <location>
        <begin position="110"/>
        <end position="494"/>
    </location>
</feature>
<evidence type="ECO:0000256" key="3">
    <source>
        <dbReference type="ARBA" id="ARBA00022729"/>
    </source>
</evidence>
<comment type="similarity">
    <text evidence="1">Belongs to the bacterial solute-binding protein 5 family.</text>
</comment>
<keyword evidence="3 4" id="KW-0732">Signal</keyword>
<dbReference type="GO" id="GO:0042597">
    <property type="term" value="C:periplasmic space"/>
    <property type="evidence" value="ECO:0007669"/>
    <property type="project" value="UniProtKB-ARBA"/>
</dbReference>
<comment type="caution">
    <text evidence="6">The sequence shown here is derived from an EMBL/GenBank/DDBJ whole genome shotgun (WGS) entry which is preliminary data.</text>
</comment>
<dbReference type="PIRSF" id="PIRSF002741">
    <property type="entry name" value="MppA"/>
    <property type="match status" value="1"/>
</dbReference>
<dbReference type="InterPro" id="IPR039424">
    <property type="entry name" value="SBP_5"/>
</dbReference>
<dbReference type="GO" id="GO:0043190">
    <property type="term" value="C:ATP-binding cassette (ABC) transporter complex"/>
    <property type="evidence" value="ECO:0007669"/>
    <property type="project" value="InterPro"/>
</dbReference>
<protein>
    <submittedName>
        <fullName evidence="6">Oligopeptide ABC transporter substrate-binding protein</fullName>
    </submittedName>
</protein>
<sequence>MRNSLRKLAGLTLSALTLGSVVANSSLTLVSAQSNVELETAVKNDAEEIEGGTLRYALVGDPFAGVLNNMLYDGNPDATIIGFFNDGLYGYDENFTIDDSGFAKVDFDVENKQVTITIPEGQKWDDGEDLTIDDVIWPYYVIGHPDYQGIRYGEDFENVVGMKEYHEGSAEEISGLERVDDYTLKVTYNQFPNSMLQAGGGVSSYIEPEHVFKDIPIGELLDSEPVRTKPVGFGPFRVTSITPGEAVTYEANEYYWRGRPKIDGVQLEVVNQSTAVAEMQAGNYDIASLPADSYDSYKDSENFTVLGDVQNAYTYIGFKLGKYEDGENVPDESLVVADKAIRQAMAYAVDNDAIGERFYQGLRWRANTPITPNFKDYYNAELPGYTYDPEKAKQILADAGYTDADGDGFIEDKNGEPFTLGFASMSGGETAQPLAEYYMQAWAEVGIDVQLVDGQLMEFNSFYDKVEADDPAIQVYQGAWGTGGDPNPTGLYGRTAAFNYTRWATEENDKLLAAINSDDSFDDEFRKQAFNDWQAYFMEELPAIPTLFRYSVVGVNNRVKNYDIKVGSDLTWVDVALTADAPY</sequence>
<organism evidence="6 7">
    <name type="scientific">Globicatella sulfidifaciens</name>
    <dbReference type="NCBI Taxonomy" id="136093"/>
    <lineage>
        <taxon>Bacteria</taxon>
        <taxon>Bacillati</taxon>
        <taxon>Bacillota</taxon>
        <taxon>Bacilli</taxon>
        <taxon>Lactobacillales</taxon>
        <taxon>Aerococcaceae</taxon>
        <taxon>Globicatella</taxon>
    </lineage>
</organism>
<evidence type="ECO:0000259" key="5">
    <source>
        <dbReference type="Pfam" id="PF00496"/>
    </source>
</evidence>
<dbReference type="CDD" id="cd08510">
    <property type="entry name" value="PBP2_Lactococcal_OppA_like"/>
    <property type="match status" value="1"/>
</dbReference>
<evidence type="ECO:0000256" key="1">
    <source>
        <dbReference type="ARBA" id="ARBA00005695"/>
    </source>
</evidence>
<reference evidence="6 7" key="1">
    <citation type="journal article" date="2020" name="Biotechnol. Biofuels">
        <title>New insights from the biogas microbiome by comprehensive genome-resolved metagenomics of nearly 1600 species originating from multiple anaerobic digesters.</title>
        <authorList>
            <person name="Campanaro S."/>
            <person name="Treu L."/>
            <person name="Rodriguez-R L.M."/>
            <person name="Kovalovszki A."/>
            <person name="Ziels R.M."/>
            <person name="Maus I."/>
            <person name="Zhu X."/>
            <person name="Kougias P.G."/>
            <person name="Basile A."/>
            <person name="Luo G."/>
            <person name="Schluter A."/>
            <person name="Konstantinidis K.T."/>
            <person name="Angelidaki I."/>
        </authorList>
    </citation>
    <scope>NUCLEOTIDE SEQUENCE [LARGE SCALE GENOMIC DNA]</scope>
    <source>
        <strain evidence="6">AS23ysBPME_34</strain>
    </source>
</reference>
<dbReference type="InterPro" id="IPR000914">
    <property type="entry name" value="SBP_5_dom"/>
</dbReference>
<dbReference type="GO" id="GO:1904680">
    <property type="term" value="F:peptide transmembrane transporter activity"/>
    <property type="evidence" value="ECO:0007669"/>
    <property type="project" value="TreeGrafter"/>
</dbReference>
<feature type="signal peptide" evidence="4">
    <location>
        <begin position="1"/>
        <end position="23"/>
    </location>
</feature>
<proteinExistence type="inferred from homology"/>
<dbReference type="EMBL" id="JAAYSM010000367">
    <property type="protein sequence ID" value="NLJ19209.1"/>
    <property type="molecule type" value="Genomic_DNA"/>
</dbReference>
<evidence type="ECO:0000313" key="7">
    <source>
        <dbReference type="Proteomes" id="UP000541058"/>
    </source>
</evidence>
<dbReference type="Pfam" id="PF00496">
    <property type="entry name" value="SBP_bac_5"/>
    <property type="match status" value="1"/>
</dbReference>
<dbReference type="GO" id="GO:0015833">
    <property type="term" value="P:peptide transport"/>
    <property type="evidence" value="ECO:0007669"/>
    <property type="project" value="TreeGrafter"/>
</dbReference>
<dbReference type="PANTHER" id="PTHR30290:SF9">
    <property type="entry name" value="OLIGOPEPTIDE-BINDING PROTEIN APPA"/>
    <property type="match status" value="1"/>
</dbReference>